<reference evidence="4" key="1">
    <citation type="journal article" date="2019" name="Int. J. Syst. Evol. Microbiol.">
        <title>The Global Catalogue of Microorganisms (GCM) 10K type strain sequencing project: providing services to taxonomists for standard genome sequencing and annotation.</title>
        <authorList>
            <consortium name="The Broad Institute Genomics Platform"/>
            <consortium name="The Broad Institute Genome Sequencing Center for Infectious Disease"/>
            <person name="Wu L."/>
            <person name="Ma J."/>
        </authorList>
    </citation>
    <scope>NUCLEOTIDE SEQUENCE [LARGE SCALE GENOMIC DNA]</scope>
    <source>
        <strain evidence="4">JCM 16703</strain>
    </source>
</reference>
<sequence length="361" mass="38872">MSSPSRVAYLDGLRALGILAVLGVHWAAEYLPIGTGGYIGVDVFFVVSGYVITSVLWRGPLGESIGGAWVTFMKRRVRRLYPALLGLAILTPLAIAVVPGDPDVGVGHAAWNGLLAVLQLTWLPEILGTTTEPFRQTWSLAMEWYFYLLWPIAVYAARRAGWSATRLARWSAISGVPLYLVALPWGGLIFYAIPPARFAEILAGGVVALLAIDAPGPRRASSSDTAVTALFLALICAYVVAAPGHYYDPICRFVGVPLAVVGTVLLLRHGLTDADSPIKRLFTAAPLTLIGRTSYSLYLWHWLPIFLLDKDAIALPGIVLAVVGVAMAAGFTALSYRYLEKPFLGSQSGALQLGRREPATR</sequence>
<proteinExistence type="predicted"/>
<evidence type="ECO:0000256" key="1">
    <source>
        <dbReference type="SAM" id="Phobius"/>
    </source>
</evidence>
<dbReference type="InterPro" id="IPR002656">
    <property type="entry name" value="Acyl_transf_3_dom"/>
</dbReference>
<dbReference type="Pfam" id="PF01757">
    <property type="entry name" value="Acyl_transf_3"/>
    <property type="match status" value="1"/>
</dbReference>
<dbReference type="PANTHER" id="PTHR23028:SF53">
    <property type="entry name" value="ACYL_TRANSF_3 DOMAIN-CONTAINING PROTEIN"/>
    <property type="match status" value="1"/>
</dbReference>
<feature type="domain" description="Acyltransferase 3" evidence="2">
    <location>
        <begin position="8"/>
        <end position="334"/>
    </location>
</feature>
<evidence type="ECO:0000259" key="2">
    <source>
        <dbReference type="Pfam" id="PF01757"/>
    </source>
</evidence>
<evidence type="ECO:0000313" key="3">
    <source>
        <dbReference type="EMBL" id="GAA4109811.1"/>
    </source>
</evidence>
<feature type="transmembrane region" description="Helical" evidence="1">
    <location>
        <begin position="80"/>
        <end position="98"/>
    </location>
</feature>
<dbReference type="RefSeq" id="WP_344731575.1">
    <property type="nucleotide sequence ID" value="NZ_BAAAZH010000003.1"/>
</dbReference>
<keyword evidence="1" id="KW-0472">Membrane</keyword>
<feature type="transmembrane region" description="Helical" evidence="1">
    <location>
        <begin position="313"/>
        <end position="334"/>
    </location>
</feature>
<feature type="transmembrane region" description="Helical" evidence="1">
    <location>
        <begin position="170"/>
        <end position="192"/>
    </location>
</feature>
<feature type="transmembrane region" description="Helical" evidence="1">
    <location>
        <begin position="253"/>
        <end position="269"/>
    </location>
</feature>
<organism evidence="3 4">
    <name type="scientific">Nocardioides fonticola</name>
    <dbReference type="NCBI Taxonomy" id="450363"/>
    <lineage>
        <taxon>Bacteria</taxon>
        <taxon>Bacillati</taxon>
        <taxon>Actinomycetota</taxon>
        <taxon>Actinomycetes</taxon>
        <taxon>Propionibacteriales</taxon>
        <taxon>Nocardioidaceae</taxon>
        <taxon>Nocardioides</taxon>
    </lineage>
</organism>
<gene>
    <name evidence="3" type="ORF">GCM10022215_04480</name>
</gene>
<keyword evidence="4" id="KW-1185">Reference proteome</keyword>
<name>A0ABP7XBJ4_9ACTN</name>
<feature type="transmembrane region" description="Helical" evidence="1">
    <location>
        <begin position="37"/>
        <end position="59"/>
    </location>
</feature>
<feature type="transmembrane region" description="Helical" evidence="1">
    <location>
        <begin position="12"/>
        <end position="31"/>
    </location>
</feature>
<feature type="transmembrane region" description="Helical" evidence="1">
    <location>
        <begin position="226"/>
        <end position="247"/>
    </location>
</feature>
<keyword evidence="1" id="KW-0812">Transmembrane</keyword>
<dbReference type="EMBL" id="BAAAZH010000003">
    <property type="protein sequence ID" value="GAA4109811.1"/>
    <property type="molecule type" value="Genomic_DNA"/>
</dbReference>
<keyword evidence="1" id="KW-1133">Transmembrane helix</keyword>
<comment type="caution">
    <text evidence="3">The sequence shown here is derived from an EMBL/GenBank/DDBJ whole genome shotgun (WGS) entry which is preliminary data.</text>
</comment>
<dbReference type="Proteomes" id="UP001501495">
    <property type="component" value="Unassembled WGS sequence"/>
</dbReference>
<evidence type="ECO:0000313" key="4">
    <source>
        <dbReference type="Proteomes" id="UP001501495"/>
    </source>
</evidence>
<feature type="transmembrane region" description="Helical" evidence="1">
    <location>
        <begin position="138"/>
        <end position="158"/>
    </location>
</feature>
<dbReference type="PANTHER" id="PTHR23028">
    <property type="entry name" value="ACETYLTRANSFERASE"/>
    <property type="match status" value="1"/>
</dbReference>
<dbReference type="InterPro" id="IPR050879">
    <property type="entry name" value="Acyltransferase_3"/>
</dbReference>
<accession>A0ABP7XBJ4</accession>
<protein>
    <recommendedName>
        <fullName evidence="2">Acyltransferase 3 domain-containing protein</fullName>
    </recommendedName>
</protein>